<evidence type="ECO:0000313" key="4">
    <source>
        <dbReference type="Proteomes" id="UP000257080"/>
    </source>
</evidence>
<evidence type="ECO:0000313" key="3">
    <source>
        <dbReference type="EMBL" id="RFA26881.1"/>
    </source>
</evidence>
<feature type="compositionally biased region" description="Low complexity" evidence="2">
    <location>
        <begin position="50"/>
        <end position="80"/>
    </location>
</feature>
<organism evidence="3 4">
    <name type="scientific">Subtercola boreus</name>
    <dbReference type="NCBI Taxonomy" id="120213"/>
    <lineage>
        <taxon>Bacteria</taxon>
        <taxon>Bacillati</taxon>
        <taxon>Actinomycetota</taxon>
        <taxon>Actinomycetes</taxon>
        <taxon>Micrococcales</taxon>
        <taxon>Microbacteriaceae</taxon>
        <taxon>Subtercola</taxon>
    </lineage>
</organism>
<comment type="caution">
    <text evidence="3">The sequence shown here is derived from an EMBL/GenBank/DDBJ whole genome shotgun (WGS) entry which is preliminary data.</text>
</comment>
<sequence length="244" mass="24211">MTRRAASPGEPPRVLAVLGGCLLVLTIALSGCSAGAGSAAGVSGSGDAGGRAAATTPAPVTPTAAAPEPPAAAARGALGSNQDPAGPAGPDLEQQGITPVRVQIAAIGVDSGLEALSRDATGWIQPPKNFASAGWYQEGVVPGDVGPAVIAGHIDDAVGPAVFYELSSLKVGDRVTVTLSDGSTRVFAVDREIEVAKAAFPTGEVYAPTPTAQLRLITCGGVFDDSTGHYVDNVVVFASEVSPS</sequence>
<dbReference type="OrthoDB" id="525039at2"/>
<evidence type="ECO:0008006" key="5">
    <source>
        <dbReference type="Google" id="ProtNLM"/>
    </source>
</evidence>
<gene>
    <name evidence="3" type="ORF">B7R25_09045</name>
</gene>
<dbReference type="Proteomes" id="UP000257080">
    <property type="component" value="Unassembled WGS sequence"/>
</dbReference>
<evidence type="ECO:0000256" key="2">
    <source>
        <dbReference type="SAM" id="MobiDB-lite"/>
    </source>
</evidence>
<dbReference type="SUPFAM" id="SSF63817">
    <property type="entry name" value="Sortase"/>
    <property type="match status" value="1"/>
</dbReference>
<dbReference type="Pfam" id="PF04203">
    <property type="entry name" value="Sortase"/>
    <property type="match status" value="1"/>
</dbReference>
<dbReference type="EMBL" id="NBXE01000022">
    <property type="protein sequence ID" value="RFA26881.1"/>
    <property type="molecule type" value="Genomic_DNA"/>
</dbReference>
<dbReference type="Gene3D" id="2.40.260.10">
    <property type="entry name" value="Sortase"/>
    <property type="match status" value="1"/>
</dbReference>
<dbReference type="CDD" id="cd05829">
    <property type="entry name" value="Sortase_F"/>
    <property type="match status" value="1"/>
</dbReference>
<feature type="region of interest" description="Disordered" evidence="2">
    <location>
        <begin position="39"/>
        <end position="94"/>
    </location>
</feature>
<dbReference type="InterPro" id="IPR042001">
    <property type="entry name" value="Sortase_F"/>
</dbReference>
<proteinExistence type="predicted"/>
<name>A0A3E0WAB1_9MICO</name>
<dbReference type="GO" id="GO:0016787">
    <property type="term" value="F:hydrolase activity"/>
    <property type="evidence" value="ECO:0007669"/>
    <property type="project" value="UniProtKB-KW"/>
</dbReference>
<dbReference type="InterPro" id="IPR005754">
    <property type="entry name" value="Sortase"/>
</dbReference>
<accession>A0A3E0WAB1</accession>
<keyword evidence="1" id="KW-0378">Hydrolase</keyword>
<dbReference type="PROSITE" id="PS51257">
    <property type="entry name" value="PROKAR_LIPOPROTEIN"/>
    <property type="match status" value="1"/>
</dbReference>
<dbReference type="AlphaFoldDB" id="A0A3E0WAB1"/>
<dbReference type="RefSeq" id="WP_116418643.1">
    <property type="nucleotide sequence ID" value="NZ_NBXC01000017.1"/>
</dbReference>
<dbReference type="InterPro" id="IPR023365">
    <property type="entry name" value="Sortase_dom-sf"/>
</dbReference>
<protein>
    <recommendedName>
        <fullName evidence="5">Class F sortase</fullName>
    </recommendedName>
</protein>
<reference evidence="3 4" key="1">
    <citation type="submission" date="2017-04" db="EMBL/GenBank/DDBJ databases">
        <title>Comparative genome analysis of Subtercola boreus.</title>
        <authorList>
            <person name="Cho Y.-J."/>
            <person name="Cho A."/>
            <person name="Kim O.-S."/>
            <person name="Lee J.-I."/>
        </authorList>
    </citation>
    <scope>NUCLEOTIDE SEQUENCE [LARGE SCALE GENOMIC DNA]</scope>
    <source>
        <strain evidence="3 4">P28004</strain>
    </source>
</reference>
<dbReference type="NCBIfam" id="NF033748">
    <property type="entry name" value="class_F_sortase"/>
    <property type="match status" value="1"/>
</dbReference>
<evidence type="ECO:0000256" key="1">
    <source>
        <dbReference type="ARBA" id="ARBA00022801"/>
    </source>
</evidence>